<keyword evidence="1" id="KW-0479">Metal-binding</keyword>
<gene>
    <name evidence="3" type="ORF">PCON_02219</name>
</gene>
<feature type="binding site" evidence="1">
    <location>
        <position position="237"/>
    </location>
    <ligand>
        <name>Zn(2+)</name>
        <dbReference type="ChEBI" id="CHEBI:29105"/>
    </ligand>
</feature>
<dbReference type="STRING" id="1076935.U4LP77"/>
<dbReference type="Pfam" id="PF03637">
    <property type="entry name" value="Mob1_phocein"/>
    <property type="match status" value="2"/>
</dbReference>
<feature type="binding site" evidence="1">
    <location>
        <position position="125"/>
    </location>
    <ligand>
        <name>Zn(2+)</name>
        <dbReference type="ChEBI" id="CHEBI:29105"/>
    </ligand>
</feature>
<dbReference type="OrthoDB" id="10261121at2759"/>
<feature type="region of interest" description="Disordered" evidence="2">
    <location>
        <begin position="1"/>
        <end position="39"/>
    </location>
</feature>
<feature type="region of interest" description="Disordered" evidence="2">
    <location>
        <begin position="289"/>
        <end position="308"/>
    </location>
</feature>
<feature type="compositionally biased region" description="Low complexity" evidence="2">
    <location>
        <begin position="173"/>
        <end position="201"/>
    </location>
</feature>
<name>U4LP77_PYROM</name>
<dbReference type="SMART" id="SM01388">
    <property type="entry name" value="Mob1_phocein"/>
    <property type="match status" value="1"/>
</dbReference>
<dbReference type="InterPro" id="IPR005301">
    <property type="entry name" value="MOB_kinase_act_fam"/>
</dbReference>
<keyword evidence="3" id="KW-0418">Kinase</keyword>
<reference evidence="3 4" key="1">
    <citation type="journal article" date="2013" name="PLoS Genet.">
        <title>The genome and development-dependent transcriptomes of Pyronema confluens: a window into fungal evolution.</title>
        <authorList>
            <person name="Traeger S."/>
            <person name="Altegoer F."/>
            <person name="Freitag M."/>
            <person name="Gabaldon T."/>
            <person name="Kempken F."/>
            <person name="Kumar A."/>
            <person name="Marcet-Houben M."/>
            <person name="Poggeler S."/>
            <person name="Stajich J.E."/>
            <person name="Nowrousian M."/>
        </authorList>
    </citation>
    <scope>NUCLEOTIDE SEQUENCE [LARGE SCALE GENOMIC DNA]</scope>
    <source>
        <strain evidence="4">CBS 100304</strain>
        <tissue evidence="3">Vegetative mycelium</tissue>
    </source>
</reference>
<feature type="binding site" evidence="1">
    <location>
        <position position="232"/>
    </location>
    <ligand>
        <name>Zn(2+)</name>
        <dbReference type="ChEBI" id="CHEBI:29105"/>
    </ligand>
</feature>
<dbReference type="Proteomes" id="UP000018144">
    <property type="component" value="Unassembled WGS sequence"/>
</dbReference>
<dbReference type="PANTHER" id="PTHR22599">
    <property type="entry name" value="MPS ONE BINDER KINASE ACTIVATOR-LIKE MOB"/>
    <property type="match status" value="1"/>
</dbReference>
<organism evidence="3 4">
    <name type="scientific">Pyronema omphalodes (strain CBS 100304)</name>
    <name type="common">Pyronema confluens</name>
    <dbReference type="NCBI Taxonomy" id="1076935"/>
    <lineage>
        <taxon>Eukaryota</taxon>
        <taxon>Fungi</taxon>
        <taxon>Dikarya</taxon>
        <taxon>Ascomycota</taxon>
        <taxon>Pezizomycotina</taxon>
        <taxon>Pezizomycetes</taxon>
        <taxon>Pezizales</taxon>
        <taxon>Pyronemataceae</taxon>
        <taxon>Pyronema</taxon>
    </lineage>
</organism>
<evidence type="ECO:0000313" key="3">
    <source>
        <dbReference type="EMBL" id="CCX33956.1"/>
    </source>
</evidence>
<keyword evidence="1" id="KW-0862">Zinc</keyword>
<dbReference type="OMA" id="HTYTWLD"/>
<feature type="compositionally biased region" description="Low complexity" evidence="2">
    <location>
        <begin position="297"/>
        <end position="308"/>
    </location>
</feature>
<dbReference type="AlphaFoldDB" id="U4LP77"/>
<dbReference type="SUPFAM" id="SSF101152">
    <property type="entry name" value="Mob1/phocein"/>
    <property type="match status" value="1"/>
</dbReference>
<feature type="binding site" evidence="1">
    <location>
        <position position="120"/>
    </location>
    <ligand>
        <name>Zn(2+)</name>
        <dbReference type="ChEBI" id="CHEBI:29105"/>
    </ligand>
</feature>
<evidence type="ECO:0000313" key="4">
    <source>
        <dbReference type="Proteomes" id="UP000018144"/>
    </source>
</evidence>
<dbReference type="eggNOG" id="KOG0440">
    <property type="taxonomic scope" value="Eukaryota"/>
</dbReference>
<accession>U4LP77</accession>
<keyword evidence="4" id="KW-1185">Reference proteome</keyword>
<dbReference type="GO" id="GO:0016301">
    <property type="term" value="F:kinase activity"/>
    <property type="evidence" value="ECO:0007669"/>
    <property type="project" value="UniProtKB-KW"/>
</dbReference>
<evidence type="ECO:0000256" key="1">
    <source>
        <dbReference type="PIRSR" id="PIRSR605301-1"/>
    </source>
</evidence>
<dbReference type="Gene3D" id="1.20.140.30">
    <property type="entry name" value="MOB kinase activator"/>
    <property type="match status" value="1"/>
</dbReference>
<sequence length="308" mass="34485">MNSINQMFSRFRRPGNKQPNSPQQSQQQQPLPGPDFNAAAAGQVAPGGAALQPNSPGASRVAAKPLFLCKPFVTSQLVKGSFSTIVVLPKYVDHGEWLALNVFEFFDMLNRFQGVINEFCTPRNCPSMSAGPGLDYTWLDANKKPMRLPAPTYIEYVMLWISNRINDETLFPTKSSGTTTATTATPSANRPGAVAPAGAPGENWVGKEGGFPQVFEQTCRGIYKQMFRVFAHIYHTHFDKILHMSLEAHFNSLFVHFIHFSRTFNMLDQRDVEPLRALIENFEEQGLFKDSSSSRAQQQQQPQQQIQQ</sequence>
<protein>
    <submittedName>
        <fullName evidence="3">Similar to CBK1 kinase activator protein MOB2 acc. no. P43563</fullName>
    </submittedName>
</protein>
<feature type="compositionally biased region" description="Low complexity" evidence="2">
    <location>
        <begin position="16"/>
        <end position="30"/>
    </location>
</feature>
<proteinExistence type="predicted"/>
<evidence type="ECO:0000256" key="2">
    <source>
        <dbReference type="SAM" id="MobiDB-lite"/>
    </source>
</evidence>
<feature type="region of interest" description="Disordered" evidence="2">
    <location>
        <begin position="172"/>
        <end position="201"/>
    </location>
</feature>
<dbReference type="InterPro" id="IPR036703">
    <property type="entry name" value="MOB_kinase_act_sf"/>
</dbReference>
<keyword evidence="3" id="KW-0808">Transferase</keyword>
<dbReference type="EMBL" id="HF936260">
    <property type="protein sequence ID" value="CCX33956.1"/>
    <property type="molecule type" value="Genomic_DNA"/>
</dbReference>